<evidence type="ECO:0008006" key="4">
    <source>
        <dbReference type="Google" id="ProtNLM"/>
    </source>
</evidence>
<proteinExistence type="predicted"/>
<sequence length="750" mass="80342">MRRFYWCAAAILASSAHAQNATLNQTSTLSFQVTSSGNDNYFLRDNVTAAQVLLTSANNTDTVPRRLVVALPAGNSGALTYFLPLNASDNATSLSVSLVNGTLRTTNMDFNNTGVEADLTFNANATLGVTIIGAVRAMRDYVEGSGTMHDIFNYTLDSYNASFVRLHRQWLNTTLGDPAGSFRGADLYLSVPSNSSAQLSVAPGTNGTWTPPTINILVPPTTASGVIRVAVVTNETVLAGLDTPSLFLANSTGGGEGLEATLQGLAAGDSDPAKQISFLTYANKFTAGGWRFLTYFGRDSMIALRLLMPTLTSDAIEAALGAVIERANSTGALCHEETIGDYASFINIQDNQSYLGNQPFYDYKMIDTDLLLLPAMAHYFLELPQGKSRADAFFARNATLQNGTYAEIVARTVQYNYARALPFAQNATYGNLLGLRPGQPVGNWRDSNEGLGYGFYPFDVNTALVPASLRATQALLDAGALPDIDLNATEVGQVASVWEGHAPELFEVRVDAAMAQQRLQDFVVRANLSESLLNHTNVSQTGGVAFYALSLDTDGAPVEVLNSDMGFNLVYGTNVSREFLQHVVDALQPYPAGLLTNIGMLVSNPAYDSNRTNIDVLNRAAYHGTVVWSFQQGLMASGLARQLALCNATNDAPSAGFAPTLSEPPAWCDDAGFVQSLGDAQDRLWTAIEGARSELNTEVWSYAFDNATGTFAVADLASLSPDGTESDAIQLWSYGFLGLVDPHTNRTIDS</sequence>
<dbReference type="GO" id="GO:0005975">
    <property type="term" value="P:carbohydrate metabolic process"/>
    <property type="evidence" value="ECO:0007669"/>
    <property type="project" value="InterPro"/>
</dbReference>
<reference evidence="2 3" key="1">
    <citation type="submission" date="2021-08" db="EMBL/GenBank/DDBJ databases">
        <title>Draft Genome Sequence of Phanerochaete sordida strain YK-624.</title>
        <authorList>
            <person name="Mori T."/>
            <person name="Dohra H."/>
            <person name="Suzuki T."/>
            <person name="Kawagishi H."/>
            <person name="Hirai H."/>
        </authorList>
    </citation>
    <scope>NUCLEOTIDE SEQUENCE [LARGE SCALE GENOMIC DNA]</scope>
    <source>
        <strain evidence="2 3">YK-624</strain>
    </source>
</reference>
<dbReference type="InterPro" id="IPR008928">
    <property type="entry name" value="6-hairpin_glycosidase_sf"/>
</dbReference>
<comment type="caution">
    <text evidence="2">The sequence shown here is derived from an EMBL/GenBank/DDBJ whole genome shotgun (WGS) entry which is preliminary data.</text>
</comment>
<dbReference type="OrthoDB" id="2591256at2759"/>
<evidence type="ECO:0000256" key="1">
    <source>
        <dbReference type="SAM" id="SignalP"/>
    </source>
</evidence>
<name>A0A9P3LII8_9APHY</name>
<keyword evidence="3" id="KW-1185">Reference proteome</keyword>
<accession>A0A9P3LII8</accession>
<organism evidence="2 3">
    <name type="scientific">Phanerochaete sordida</name>
    <dbReference type="NCBI Taxonomy" id="48140"/>
    <lineage>
        <taxon>Eukaryota</taxon>
        <taxon>Fungi</taxon>
        <taxon>Dikarya</taxon>
        <taxon>Basidiomycota</taxon>
        <taxon>Agaricomycotina</taxon>
        <taxon>Agaricomycetes</taxon>
        <taxon>Polyporales</taxon>
        <taxon>Phanerochaetaceae</taxon>
        <taxon>Phanerochaete</taxon>
    </lineage>
</organism>
<evidence type="ECO:0000313" key="2">
    <source>
        <dbReference type="EMBL" id="GJE96208.1"/>
    </source>
</evidence>
<keyword evidence="1" id="KW-0732">Signal</keyword>
<feature type="chain" id="PRO_5040296042" description="Lipoprotein" evidence="1">
    <location>
        <begin position="19"/>
        <end position="750"/>
    </location>
</feature>
<dbReference type="AlphaFoldDB" id="A0A9P3LII8"/>
<dbReference type="SUPFAM" id="SSF48208">
    <property type="entry name" value="Six-hairpin glycosidases"/>
    <property type="match status" value="1"/>
</dbReference>
<protein>
    <recommendedName>
        <fullName evidence="4">Lipoprotein</fullName>
    </recommendedName>
</protein>
<gene>
    <name evidence="2" type="ORF">PsYK624_124020</name>
</gene>
<evidence type="ECO:0000313" key="3">
    <source>
        <dbReference type="Proteomes" id="UP000703269"/>
    </source>
</evidence>
<feature type="signal peptide" evidence="1">
    <location>
        <begin position="1"/>
        <end position="18"/>
    </location>
</feature>
<dbReference type="Proteomes" id="UP000703269">
    <property type="component" value="Unassembled WGS sequence"/>
</dbReference>
<dbReference type="EMBL" id="BPQB01000057">
    <property type="protein sequence ID" value="GJE96208.1"/>
    <property type="molecule type" value="Genomic_DNA"/>
</dbReference>